<dbReference type="Proteomes" id="UP000188318">
    <property type="component" value="Unassembled WGS sequence"/>
</dbReference>
<proteinExistence type="predicted"/>
<accession>A0A1R3RJ39</accession>
<name>A0A1R3RJ39_ASPC5</name>
<dbReference type="EMBL" id="KV907501">
    <property type="protein sequence ID" value="OOF94497.1"/>
    <property type="molecule type" value="Genomic_DNA"/>
</dbReference>
<evidence type="ECO:0000313" key="2">
    <source>
        <dbReference type="EMBL" id="OOF94497.1"/>
    </source>
</evidence>
<keyword evidence="3" id="KW-1185">Reference proteome</keyword>
<evidence type="ECO:0000313" key="3">
    <source>
        <dbReference type="Proteomes" id="UP000188318"/>
    </source>
</evidence>
<organism evidence="2 3">
    <name type="scientific">Aspergillus carbonarius (strain ITEM 5010)</name>
    <dbReference type="NCBI Taxonomy" id="602072"/>
    <lineage>
        <taxon>Eukaryota</taxon>
        <taxon>Fungi</taxon>
        <taxon>Dikarya</taxon>
        <taxon>Ascomycota</taxon>
        <taxon>Pezizomycotina</taxon>
        <taxon>Eurotiomycetes</taxon>
        <taxon>Eurotiomycetidae</taxon>
        <taxon>Eurotiales</taxon>
        <taxon>Aspergillaceae</taxon>
        <taxon>Aspergillus</taxon>
        <taxon>Aspergillus subgen. Circumdati</taxon>
    </lineage>
</organism>
<dbReference type="OrthoDB" id="10312846at2759"/>
<gene>
    <name evidence="2" type="ORF">ASPCADRAFT_208172</name>
</gene>
<dbReference type="OMA" id="CKGKLEE"/>
<feature type="compositionally biased region" description="Pro residues" evidence="1">
    <location>
        <begin position="1"/>
        <end position="10"/>
    </location>
</feature>
<dbReference type="VEuPathDB" id="FungiDB:ASPCADRAFT_208172"/>
<sequence length="98" mass="11062">MAPTTPPSPPSGNGNSAQRSEDKLIQDIVKEIGNASDHESLRALFRSHLTVVCKGKLEEFKSESPKYQRLMLSHVAYKMVTYVFEKFPHELVAEMDKL</sequence>
<feature type="region of interest" description="Disordered" evidence="1">
    <location>
        <begin position="1"/>
        <end position="20"/>
    </location>
</feature>
<reference evidence="3" key="1">
    <citation type="journal article" date="2017" name="Genome Biol.">
        <title>Comparative genomics reveals high biological diversity and specific adaptations in the industrially and medically important fungal genus Aspergillus.</title>
        <authorList>
            <person name="de Vries R.P."/>
            <person name="Riley R."/>
            <person name="Wiebenga A."/>
            <person name="Aguilar-Osorio G."/>
            <person name="Amillis S."/>
            <person name="Uchima C.A."/>
            <person name="Anderluh G."/>
            <person name="Asadollahi M."/>
            <person name="Askin M."/>
            <person name="Barry K."/>
            <person name="Battaglia E."/>
            <person name="Bayram O."/>
            <person name="Benocci T."/>
            <person name="Braus-Stromeyer S.A."/>
            <person name="Caldana C."/>
            <person name="Canovas D."/>
            <person name="Cerqueira G.C."/>
            <person name="Chen F."/>
            <person name="Chen W."/>
            <person name="Choi C."/>
            <person name="Clum A."/>
            <person name="Dos Santos R.A."/>
            <person name="Damasio A.R."/>
            <person name="Diallinas G."/>
            <person name="Emri T."/>
            <person name="Fekete E."/>
            <person name="Flipphi M."/>
            <person name="Freyberg S."/>
            <person name="Gallo A."/>
            <person name="Gournas C."/>
            <person name="Habgood R."/>
            <person name="Hainaut M."/>
            <person name="Harispe M.L."/>
            <person name="Henrissat B."/>
            <person name="Hilden K.S."/>
            <person name="Hope R."/>
            <person name="Hossain A."/>
            <person name="Karabika E."/>
            <person name="Karaffa L."/>
            <person name="Karanyi Z."/>
            <person name="Krasevec N."/>
            <person name="Kuo A."/>
            <person name="Kusch H."/>
            <person name="LaButti K."/>
            <person name="Lagendijk E.L."/>
            <person name="Lapidus A."/>
            <person name="Levasseur A."/>
            <person name="Lindquist E."/>
            <person name="Lipzen A."/>
            <person name="Logrieco A.F."/>
            <person name="MacCabe A."/>
            <person name="Maekelae M.R."/>
            <person name="Malavazi I."/>
            <person name="Melin P."/>
            <person name="Meyer V."/>
            <person name="Mielnichuk N."/>
            <person name="Miskei M."/>
            <person name="Molnar A.P."/>
            <person name="Mule G."/>
            <person name="Ngan C.Y."/>
            <person name="Orejas M."/>
            <person name="Orosz E."/>
            <person name="Ouedraogo J.P."/>
            <person name="Overkamp K.M."/>
            <person name="Park H.-S."/>
            <person name="Perrone G."/>
            <person name="Piumi F."/>
            <person name="Punt P.J."/>
            <person name="Ram A.F."/>
            <person name="Ramon A."/>
            <person name="Rauscher S."/>
            <person name="Record E."/>
            <person name="Riano-Pachon D.M."/>
            <person name="Robert V."/>
            <person name="Roehrig J."/>
            <person name="Ruller R."/>
            <person name="Salamov A."/>
            <person name="Salih N.S."/>
            <person name="Samson R.A."/>
            <person name="Sandor E."/>
            <person name="Sanguinetti M."/>
            <person name="Schuetze T."/>
            <person name="Sepcic K."/>
            <person name="Shelest E."/>
            <person name="Sherlock G."/>
            <person name="Sophianopoulou V."/>
            <person name="Squina F.M."/>
            <person name="Sun H."/>
            <person name="Susca A."/>
            <person name="Todd R.B."/>
            <person name="Tsang A."/>
            <person name="Unkles S.E."/>
            <person name="van de Wiele N."/>
            <person name="van Rossen-Uffink D."/>
            <person name="Oliveira J.V."/>
            <person name="Vesth T.C."/>
            <person name="Visser J."/>
            <person name="Yu J.-H."/>
            <person name="Zhou M."/>
            <person name="Andersen M.R."/>
            <person name="Archer D.B."/>
            <person name="Baker S.E."/>
            <person name="Benoit I."/>
            <person name="Brakhage A.A."/>
            <person name="Braus G.H."/>
            <person name="Fischer R."/>
            <person name="Frisvad J.C."/>
            <person name="Goldman G.H."/>
            <person name="Houbraken J."/>
            <person name="Oakley B."/>
            <person name="Pocsi I."/>
            <person name="Scazzocchio C."/>
            <person name="Seiboth B."/>
            <person name="vanKuyk P.A."/>
            <person name="Wortman J."/>
            <person name="Dyer P.S."/>
            <person name="Grigoriev I.V."/>
        </authorList>
    </citation>
    <scope>NUCLEOTIDE SEQUENCE [LARGE SCALE GENOMIC DNA]</scope>
    <source>
        <strain evidence="3">ITEM 5010</strain>
    </source>
</reference>
<evidence type="ECO:0000256" key="1">
    <source>
        <dbReference type="SAM" id="MobiDB-lite"/>
    </source>
</evidence>
<protein>
    <submittedName>
        <fullName evidence="2">Uncharacterized protein</fullName>
    </submittedName>
</protein>
<dbReference type="AlphaFoldDB" id="A0A1R3RJ39"/>